<sequence>MADERARESVSRKIEKKPLALHARIQRDVEDRIVSGEWPPGTRIPFEHELTAEYGCSRMTVNKALSELVKKGLIERRRKSGSYVRQPEVLSAVLEIHQLEREVRALGLAYAFRILQSCRRLASDEDRQRLRLDGPAHVRHVKTLHIAGSRPFCLEDRLINLEEVPQAETADFSDAPPGSWLLEQVPWSAAEHRINACAAARAEAELLDLKEGTPCLVIARRTWNAAGSVTHVTLTYPGDMHTLVAQFGPSARLS</sequence>
<dbReference type="PANTHER" id="PTHR44846:SF16">
    <property type="entry name" value="TRANSCRIPTIONAL REGULATOR PHNF-RELATED"/>
    <property type="match status" value="1"/>
</dbReference>
<keyword evidence="1" id="KW-0805">Transcription regulation</keyword>
<protein>
    <recommendedName>
        <fullName evidence="4">Histidine utilization repressor</fullName>
    </recommendedName>
</protein>
<dbReference type="GO" id="GO:0045892">
    <property type="term" value="P:negative regulation of DNA-templated transcription"/>
    <property type="evidence" value="ECO:0007669"/>
    <property type="project" value="UniProtKB-UniRule"/>
</dbReference>
<dbReference type="Gene3D" id="1.10.10.10">
    <property type="entry name" value="Winged helix-like DNA-binding domain superfamily/Winged helix DNA-binding domain"/>
    <property type="match status" value="1"/>
</dbReference>
<organism evidence="6 7">
    <name type="scientific">Martelella radicis</name>
    <dbReference type="NCBI Taxonomy" id="1397476"/>
    <lineage>
        <taxon>Bacteria</taxon>
        <taxon>Pseudomonadati</taxon>
        <taxon>Pseudomonadota</taxon>
        <taxon>Alphaproteobacteria</taxon>
        <taxon>Hyphomicrobiales</taxon>
        <taxon>Aurantimonadaceae</taxon>
        <taxon>Martelella</taxon>
    </lineage>
</organism>
<reference evidence="6 7" key="1">
    <citation type="submission" date="2020-08" db="EMBL/GenBank/DDBJ databases">
        <title>Genomic Encyclopedia of Type Strains, Phase IV (KMG-IV): sequencing the most valuable type-strain genomes for metagenomic binning, comparative biology and taxonomic classification.</title>
        <authorList>
            <person name="Goeker M."/>
        </authorList>
    </citation>
    <scope>NUCLEOTIDE SEQUENCE [LARGE SCALE GENOMIC DNA]</scope>
    <source>
        <strain evidence="6 7">DSM 28101</strain>
    </source>
</reference>
<dbReference type="Gene3D" id="3.40.1410.10">
    <property type="entry name" value="Chorismate lyase-like"/>
    <property type="match status" value="1"/>
</dbReference>
<evidence type="ECO:0000256" key="3">
    <source>
        <dbReference type="ARBA" id="ARBA00023163"/>
    </source>
</evidence>
<keyword evidence="7" id="KW-1185">Reference proteome</keyword>
<dbReference type="Pfam" id="PF07702">
    <property type="entry name" value="UTRA"/>
    <property type="match status" value="1"/>
</dbReference>
<dbReference type="GO" id="GO:0003677">
    <property type="term" value="F:DNA binding"/>
    <property type="evidence" value="ECO:0007669"/>
    <property type="project" value="UniProtKB-UniRule"/>
</dbReference>
<dbReference type="AlphaFoldDB" id="A0A7W6KKL2"/>
<dbReference type="SUPFAM" id="SSF64288">
    <property type="entry name" value="Chorismate lyase-like"/>
    <property type="match status" value="1"/>
</dbReference>
<dbReference type="InterPro" id="IPR011663">
    <property type="entry name" value="UTRA"/>
</dbReference>
<feature type="domain" description="HTH gntR-type" evidence="5">
    <location>
        <begin position="19"/>
        <end position="87"/>
    </location>
</feature>
<dbReference type="PROSITE" id="PS50949">
    <property type="entry name" value="HTH_GNTR"/>
    <property type="match status" value="1"/>
</dbReference>
<dbReference type="Pfam" id="PF00392">
    <property type="entry name" value="GntR"/>
    <property type="match status" value="1"/>
</dbReference>
<proteinExistence type="predicted"/>
<dbReference type="FunFam" id="1.10.10.10:FF:000079">
    <property type="entry name" value="GntR family transcriptional regulator"/>
    <property type="match status" value="1"/>
</dbReference>
<dbReference type="InterPro" id="IPR010248">
    <property type="entry name" value="His_ut_repres"/>
</dbReference>
<dbReference type="InterPro" id="IPR000524">
    <property type="entry name" value="Tscrpt_reg_HTH_GntR"/>
</dbReference>
<dbReference type="PRINTS" id="PR00035">
    <property type="entry name" value="HTHGNTR"/>
</dbReference>
<dbReference type="PANTHER" id="PTHR44846">
    <property type="entry name" value="MANNOSYL-D-GLYCERATE TRANSPORT/METABOLISM SYSTEM REPRESSOR MNGR-RELATED"/>
    <property type="match status" value="1"/>
</dbReference>
<keyword evidence="3" id="KW-0804">Transcription</keyword>
<dbReference type="EMBL" id="JACIDZ010000009">
    <property type="protein sequence ID" value="MBB4122852.1"/>
    <property type="molecule type" value="Genomic_DNA"/>
</dbReference>
<evidence type="ECO:0000256" key="2">
    <source>
        <dbReference type="ARBA" id="ARBA00023125"/>
    </source>
</evidence>
<dbReference type="GO" id="GO:0003700">
    <property type="term" value="F:DNA-binding transcription factor activity"/>
    <property type="evidence" value="ECO:0007669"/>
    <property type="project" value="UniProtKB-UniRule"/>
</dbReference>
<dbReference type="SUPFAM" id="SSF46785">
    <property type="entry name" value="Winged helix' DNA-binding domain"/>
    <property type="match status" value="1"/>
</dbReference>
<evidence type="ECO:0000256" key="1">
    <source>
        <dbReference type="ARBA" id="ARBA00023015"/>
    </source>
</evidence>
<dbReference type="SMART" id="SM00866">
    <property type="entry name" value="UTRA"/>
    <property type="match status" value="1"/>
</dbReference>
<gene>
    <name evidence="6" type="ORF">GGR30_002787</name>
</gene>
<dbReference type="InterPro" id="IPR050679">
    <property type="entry name" value="Bact_HTH_transcr_reg"/>
</dbReference>
<comment type="caution">
    <text evidence="6">The sequence shown here is derived from an EMBL/GenBank/DDBJ whole genome shotgun (WGS) entry which is preliminary data.</text>
</comment>
<evidence type="ECO:0000313" key="6">
    <source>
        <dbReference type="EMBL" id="MBB4122852.1"/>
    </source>
</evidence>
<evidence type="ECO:0000256" key="4">
    <source>
        <dbReference type="NCBIfam" id="TIGR02018"/>
    </source>
</evidence>
<name>A0A7W6KKL2_9HYPH</name>
<dbReference type="NCBIfam" id="TIGR02018">
    <property type="entry name" value="his_ut_repres"/>
    <property type="match status" value="1"/>
</dbReference>
<accession>A0A7W6KKL2</accession>
<dbReference type="InterPro" id="IPR036390">
    <property type="entry name" value="WH_DNA-bd_sf"/>
</dbReference>
<dbReference type="RefSeq" id="WP_183487242.1">
    <property type="nucleotide sequence ID" value="NZ_JACIDZ010000009.1"/>
</dbReference>
<dbReference type="SMART" id="SM00345">
    <property type="entry name" value="HTH_GNTR"/>
    <property type="match status" value="1"/>
</dbReference>
<evidence type="ECO:0000259" key="5">
    <source>
        <dbReference type="PROSITE" id="PS50949"/>
    </source>
</evidence>
<evidence type="ECO:0000313" key="7">
    <source>
        <dbReference type="Proteomes" id="UP000530571"/>
    </source>
</evidence>
<dbReference type="CDD" id="cd07377">
    <property type="entry name" value="WHTH_GntR"/>
    <property type="match status" value="1"/>
</dbReference>
<dbReference type="Proteomes" id="UP000530571">
    <property type="component" value="Unassembled WGS sequence"/>
</dbReference>
<dbReference type="InterPro" id="IPR028978">
    <property type="entry name" value="Chorismate_lyase_/UTRA_dom_sf"/>
</dbReference>
<keyword evidence="2" id="KW-0238">DNA-binding</keyword>
<dbReference type="GO" id="GO:0006547">
    <property type="term" value="P:L-histidine metabolic process"/>
    <property type="evidence" value="ECO:0007669"/>
    <property type="project" value="UniProtKB-UniRule"/>
</dbReference>
<dbReference type="InterPro" id="IPR036388">
    <property type="entry name" value="WH-like_DNA-bd_sf"/>
</dbReference>